<organism evidence="8 9">
    <name type="scientific">Lujinxingia vulgaris</name>
    <dbReference type="NCBI Taxonomy" id="2600176"/>
    <lineage>
        <taxon>Bacteria</taxon>
        <taxon>Deltaproteobacteria</taxon>
        <taxon>Bradymonadales</taxon>
        <taxon>Lujinxingiaceae</taxon>
        <taxon>Lujinxingia</taxon>
    </lineage>
</organism>
<gene>
    <name evidence="8" type="ORF">FRC98_01190</name>
</gene>
<comment type="caution">
    <text evidence="8">The sequence shown here is derived from an EMBL/GenBank/DDBJ whole genome shotgun (WGS) entry which is preliminary data.</text>
</comment>
<dbReference type="PANTHER" id="PTHR38459:SF1">
    <property type="entry name" value="PROPHAGE BACTOPRENOL-LINKED GLUCOSE TRANSLOCASE HOMOLOG"/>
    <property type="match status" value="1"/>
</dbReference>
<name>A0A5C6XHQ1_9DELT</name>
<dbReference type="InterPro" id="IPR007267">
    <property type="entry name" value="GtrA_DPMS_TM"/>
</dbReference>
<proteinExistence type="inferred from homology"/>
<keyword evidence="3 6" id="KW-0812">Transmembrane</keyword>
<evidence type="ECO:0000256" key="4">
    <source>
        <dbReference type="ARBA" id="ARBA00022989"/>
    </source>
</evidence>
<dbReference type="InterPro" id="IPR051401">
    <property type="entry name" value="GtrA_CellWall_Glycosyl"/>
</dbReference>
<evidence type="ECO:0000313" key="9">
    <source>
        <dbReference type="Proteomes" id="UP000321412"/>
    </source>
</evidence>
<evidence type="ECO:0000256" key="2">
    <source>
        <dbReference type="ARBA" id="ARBA00009399"/>
    </source>
</evidence>
<feature type="domain" description="GtrA/DPMS transmembrane" evidence="7">
    <location>
        <begin position="31"/>
        <end position="167"/>
    </location>
</feature>
<keyword evidence="5 6" id="KW-0472">Membrane</keyword>
<comment type="subcellular location">
    <subcellularLocation>
        <location evidence="1">Membrane</location>
        <topology evidence="1">Multi-pass membrane protein</topology>
    </subcellularLocation>
</comment>
<dbReference type="Pfam" id="PF04138">
    <property type="entry name" value="GtrA_DPMS_TM"/>
    <property type="match status" value="1"/>
</dbReference>
<feature type="transmembrane region" description="Helical" evidence="6">
    <location>
        <begin position="145"/>
        <end position="167"/>
    </location>
</feature>
<comment type="similarity">
    <text evidence="2">Belongs to the GtrA family.</text>
</comment>
<accession>A0A5C6XHQ1</accession>
<feature type="transmembrane region" description="Helical" evidence="6">
    <location>
        <begin position="104"/>
        <end position="125"/>
    </location>
</feature>
<feature type="transmembrane region" description="Helical" evidence="6">
    <location>
        <begin position="63"/>
        <end position="83"/>
    </location>
</feature>
<evidence type="ECO:0000256" key="1">
    <source>
        <dbReference type="ARBA" id="ARBA00004141"/>
    </source>
</evidence>
<evidence type="ECO:0000256" key="5">
    <source>
        <dbReference type="ARBA" id="ARBA00023136"/>
    </source>
</evidence>
<sequence>MTIEPLDISTELELAQPASERWRARGARLLTFGVVGLSGVGVNLLVFKLFFHLLVPATLSEDLRFVLANLAGVIVSIFTNFVLNDRFTWGDRVKGDRRDWYRRLTRYYVAASGAGAVQMITAWASLPLWVMLGWQIAGYKLAPTLGVLTGIGCGMALNFLASHFWAFRDADTPS</sequence>
<dbReference type="PANTHER" id="PTHR38459">
    <property type="entry name" value="PROPHAGE BACTOPRENOL-LINKED GLUCOSE TRANSLOCASE HOMOLOG"/>
    <property type="match status" value="1"/>
</dbReference>
<dbReference type="Proteomes" id="UP000321412">
    <property type="component" value="Unassembled WGS sequence"/>
</dbReference>
<dbReference type="RefSeq" id="WP_146979483.1">
    <property type="nucleotide sequence ID" value="NZ_VOSM01000001.1"/>
</dbReference>
<evidence type="ECO:0000256" key="3">
    <source>
        <dbReference type="ARBA" id="ARBA00022692"/>
    </source>
</evidence>
<dbReference type="OrthoDB" id="9810303at2"/>
<protein>
    <submittedName>
        <fullName evidence="8">GtrA family protein</fullName>
    </submittedName>
</protein>
<dbReference type="EMBL" id="VOSM01000001">
    <property type="protein sequence ID" value="TXD39048.1"/>
    <property type="molecule type" value="Genomic_DNA"/>
</dbReference>
<dbReference type="AlphaFoldDB" id="A0A5C6XHQ1"/>
<evidence type="ECO:0000313" key="8">
    <source>
        <dbReference type="EMBL" id="TXD39048.1"/>
    </source>
</evidence>
<feature type="transmembrane region" description="Helical" evidence="6">
    <location>
        <begin position="29"/>
        <end position="51"/>
    </location>
</feature>
<dbReference type="GO" id="GO:0005886">
    <property type="term" value="C:plasma membrane"/>
    <property type="evidence" value="ECO:0007669"/>
    <property type="project" value="TreeGrafter"/>
</dbReference>
<reference evidence="8 9" key="1">
    <citation type="submission" date="2019-08" db="EMBL/GenBank/DDBJ databases">
        <title>Bradymonadales sp. TMQ4.</title>
        <authorList>
            <person name="Liang Q."/>
        </authorList>
    </citation>
    <scope>NUCLEOTIDE SEQUENCE [LARGE SCALE GENOMIC DNA]</scope>
    <source>
        <strain evidence="8 9">TMQ4</strain>
    </source>
</reference>
<keyword evidence="4 6" id="KW-1133">Transmembrane helix</keyword>
<evidence type="ECO:0000256" key="6">
    <source>
        <dbReference type="SAM" id="Phobius"/>
    </source>
</evidence>
<keyword evidence="9" id="KW-1185">Reference proteome</keyword>
<dbReference type="GO" id="GO:0000271">
    <property type="term" value="P:polysaccharide biosynthetic process"/>
    <property type="evidence" value="ECO:0007669"/>
    <property type="project" value="InterPro"/>
</dbReference>
<evidence type="ECO:0000259" key="7">
    <source>
        <dbReference type="Pfam" id="PF04138"/>
    </source>
</evidence>